<keyword evidence="7 8" id="KW-0472">Membrane</keyword>
<sequence>MLNKDNYQIPPVEMAVTVVSMLLAIGILTLPRTLADTLETGDGWLSVLLSGATVMGIVFLIVRLQKFFPGQSLLQFIGESGVGKWIAKILALLFFLYFIILLAFEARVLTIIVRMYLLDRTPPEITLGIILLTSAYAVSKGVQGIVHLNIMFAPFIIIVYFTLIVFNVGNMDVTELLPVLPLGIMPVLASVPETIHSYLGIELLFFWLAYMKATDLKVLPLNIGIMFVTLVYFLILIVTYSVLSVDGVKSIVFPVVGLAKEVEIVEGLIERFEPLMIVIWIIAIFTTMAIVHLLAVQTIKKEFVKKKGIIIPATITLIAYYIAFAPNSIEEVYMLGGYVSNAGLTVICLSLLVGYLSVWLKKKKQSSPQQSKGLAK</sequence>
<evidence type="ECO:0000256" key="6">
    <source>
        <dbReference type="ARBA" id="ARBA00022989"/>
    </source>
</evidence>
<evidence type="ECO:0000256" key="5">
    <source>
        <dbReference type="ARBA" id="ARBA00022692"/>
    </source>
</evidence>
<dbReference type="EMBL" id="CP020814">
    <property type="protein sequence ID" value="ARK30181.1"/>
    <property type="molecule type" value="Genomic_DNA"/>
</dbReference>
<keyword evidence="6 8" id="KW-1133">Transmembrane helix</keyword>
<dbReference type="Proteomes" id="UP000193006">
    <property type="component" value="Chromosome"/>
</dbReference>
<evidence type="ECO:0000256" key="3">
    <source>
        <dbReference type="ARBA" id="ARBA00022448"/>
    </source>
</evidence>
<keyword evidence="4" id="KW-0309">Germination</keyword>
<dbReference type="RefSeq" id="WP_066151750.1">
    <property type="nucleotide sequence ID" value="NZ_CP020814.1"/>
</dbReference>
<feature type="transmembrane region" description="Helical" evidence="8">
    <location>
        <begin position="149"/>
        <end position="169"/>
    </location>
</feature>
<evidence type="ECO:0000256" key="1">
    <source>
        <dbReference type="ARBA" id="ARBA00004141"/>
    </source>
</evidence>
<reference evidence="9 10" key="1">
    <citation type="submission" date="2017-04" db="EMBL/GenBank/DDBJ databases">
        <title>Bacillus krulwichiae AM31D Genome sequencing and assembly.</title>
        <authorList>
            <person name="Krulwich T.A."/>
            <person name="Anastor L."/>
            <person name="Ehrlich R."/>
            <person name="Ehrlich G.D."/>
            <person name="Janto B."/>
        </authorList>
    </citation>
    <scope>NUCLEOTIDE SEQUENCE [LARGE SCALE GENOMIC DNA]</scope>
    <source>
        <strain evidence="9 10">AM31D</strain>
    </source>
</reference>
<accession>A0A1X9MF83</accession>
<evidence type="ECO:0000256" key="4">
    <source>
        <dbReference type="ARBA" id="ARBA00022544"/>
    </source>
</evidence>
<name>A0A1X9MF83_9BACI</name>
<comment type="subcellular location">
    <subcellularLocation>
        <location evidence="1">Membrane</location>
        <topology evidence="1">Multi-pass membrane protein</topology>
    </subcellularLocation>
</comment>
<dbReference type="Pfam" id="PF03845">
    <property type="entry name" value="Spore_permease"/>
    <property type="match status" value="1"/>
</dbReference>
<keyword evidence="10" id="KW-1185">Reference proteome</keyword>
<feature type="transmembrane region" description="Helical" evidence="8">
    <location>
        <begin position="223"/>
        <end position="243"/>
    </location>
</feature>
<evidence type="ECO:0000256" key="7">
    <source>
        <dbReference type="ARBA" id="ARBA00023136"/>
    </source>
</evidence>
<dbReference type="InterPro" id="IPR004761">
    <property type="entry name" value="Spore_GerAB"/>
</dbReference>
<protein>
    <submittedName>
        <fullName evidence="9">Spore germination protein YndE</fullName>
    </submittedName>
</protein>
<dbReference type="GO" id="GO:0016020">
    <property type="term" value="C:membrane"/>
    <property type="evidence" value="ECO:0007669"/>
    <property type="project" value="UniProtKB-SubCell"/>
</dbReference>
<dbReference type="STRING" id="199441.BkAM31D_10160"/>
<dbReference type="AlphaFoldDB" id="A0A1X9MF83"/>
<feature type="transmembrane region" description="Helical" evidence="8">
    <location>
        <begin position="124"/>
        <end position="142"/>
    </location>
</feature>
<comment type="similarity">
    <text evidence="2">Belongs to the amino acid-polyamine-organocation (APC) superfamily. Spore germination protein (SGP) (TC 2.A.3.9) family.</text>
</comment>
<feature type="transmembrane region" description="Helical" evidence="8">
    <location>
        <begin position="275"/>
        <end position="296"/>
    </location>
</feature>
<feature type="transmembrane region" description="Helical" evidence="8">
    <location>
        <begin position="195"/>
        <end position="211"/>
    </location>
</feature>
<proteinExistence type="inferred from homology"/>
<feature type="transmembrane region" description="Helical" evidence="8">
    <location>
        <begin position="43"/>
        <end position="64"/>
    </location>
</feature>
<dbReference type="KEGG" id="bkw:BkAM31D_10160"/>
<dbReference type="PANTHER" id="PTHR34975:SF2">
    <property type="entry name" value="SPORE GERMINATION PROTEIN A2"/>
    <property type="match status" value="1"/>
</dbReference>
<dbReference type="PANTHER" id="PTHR34975">
    <property type="entry name" value="SPORE GERMINATION PROTEIN A2"/>
    <property type="match status" value="1"/>
</dbReference>
<evidence type="ECO:0000256" key="8">
    <source>
        <dbReference type="SAM" id="Phobius"/>
    </source>
</evidence>
<gene>
    <name evidence="9" type="primary">yndE_1</name>
    <name evidence="9" type="ORF">BkAM31D_10160</name>
</gene>
<feature type="transmembrane region" description="Helical" evidence="8">
    <location>
        <begin position="308"/>
        <end position="326"/>
    </location>
</feature>
<dbReference type="GO" id="GO:0009847">
    <property type="term" value="P:spore germination"/>
    <property type="evidence" value="ECO:0007669"/>
    <property type="project" value="InterPro"/>
</dbReference>
<feature type="transmembrane region" description="Helical" evidence="8">
    <location>
        <begin position="12"/>
        <end position="31"/>
    </location>
</feature>
<keyword evidence="3" id="KW-0813">Transport</keyword>
<evidence type="ECO:0000313" key="9">
    <source>
        <dbReference type="EMBL" id="ARK30181.1"/>
    </source>
</evidence>
<feature type="transmembrane region" description="Helical" evidence="8">
    <location>
        <begin position="85"/>
        <end position="104"/>
    </location>
</feature>
<organism evidence="9 10">
    <name type="scientific">Halalkalibacter krulwichiae</name>
    <dbReference type="NCBI Taxonomy" id="199441"/>
    <lineage>
        <taxon>Bacteria</taxon>
        <taxon>Bacillati</taxon>
        <taxon>Bacillota</taxon>
        <taxon>Bacilli</taxon>
        <taxon>Bacillales</taxon>
        <taxon>Bacillaceae</taxon>
        <taxon>Halalkalibacter</taxon>
    </lineage>
</organism>
<evidence type="ECO:0000313" key="10">
    <source>
        <dbReference type="Proteomes" id="UP000193006"/>
    </source>
</evidence>
<keyword evidence="5 8" id="KW-0812">Transmembrane</keyword>
<dbReference type="NCBIfam" id="TIGR00912">
    <property type="entry name" value="2A0309"/>
    <property type="match status" value="1"/>
</dbReference>
<evidence type="ECO:0000256" key="2">
    <source>
        <dbReference type="ARBA" id="ARBA00007998"/>
    </source>
</evidence>
<feature type="transmembrane region" description="Helical" evidence="8">
    <location>
        <begin position="338"/>
        <end position="360"/>
    </location>
</feature>